<dbReference type="EMBL" id="BAAAQF010000005">
    <property type="protein sequence ID" value="GAA1671302.1"/>
    <property type="molecule type" value="Genomic_DNA"/>
</dbReference>
<reference evidence="2 3" key="1">
    <citation type="journal article" date="2019" name="Int. J. Syst. Evol. Microbiol.">
        <title>The Global Catalogue of Microorganisms (GCM) 10K type strain sequencing project: providing services to taxonomists for standard genome sequencing and annotation.</title>
        <authorList>
            <consortium name="The Broad Institute Genomics Platform"/>
            <consortium name="The Broad Institute Genome Sequencing Center for Infectious Disease"/>
            <person name="Wu L."/>
            <person name="Ma J."/>
        </authorList>
    </citation>
    <scope>NUCLEOTIDE SEQUENCE [LARGE SCALE GENOMIC DNA]</scope>
    <source>
        <strain evidence="2 3">JCM 16001</strain>
    </source>
</reference>
<organism evidence="2 3">
    <name type="scientific">Glycomyces endophyticus</name>
    <dbReference type="NCBI Taxonomy" id="480996"/>
    <lineage>
        <taxon>Bacteria</taxon>
        <taxon>Bacillati</taxon>
        <taxon>Actinomycetota</taxon>
        <taxon>Actinomycetes</taxon>
        <taxon>Glycomycetales</taxon>
        <taxon>Glycomycetaceae</taxon>
        <taxon>Glycomyces</taxon>
    </lineage>
</organism>
<name>A0ABN2GHC9_9ACTN</name>
<evidence type="ECO:0000313" key="3">
    <source>
        <dbReference type="Proteomes" id="UP001499851"/>
    </source>
</evidence>
<comment type="caution">
    <text evidence="2">The sequence shown here is derived from an EMBL/GenBank/DDBJ whole genome shotgun (WGS) entry which is preliminary data.</text>
</comment>
<evidence type="ECO:0000313" key="2">
    <source>
        <dbReference type="EMBL" id="GAA1671302.1"/>
    </source>
</evidence>
<sequence length="211" mass="22965">MRLILRRLLAAAAVLIAAVAFALAPSSPAQAKSGRLLVCVEVDNPVGSGTFYDCYWIEIPELGPKWPPDICPQCGVFLDFWKYDIDPVAQKDFNELFTKGFDTLARSHLTDDEKLAAQLRAEAAGHFLEAAKAVEKYPIELAGTGLWDPKNRKTLEDPSPLPWLPNAGAEIAAGIGLLQADLWDPQPDPPVDAALAHFDKAYDNLSDLAAQ</sequence>
<proteinExistence type="predicted"/>
<protein>
    <submittedName>
        <fullName evidence="2">Uncharacterized protein</fullName>
    </submittedName>
</protein>
<accession>A0ABN2GHC9</accession>
<dbReference type="Proteomes" id="UP001499851">
    <property type="component" value="Unassembled WGS sequence"/>
</dbReference>
<keyword evidence="3" id="KW-1185">Reference proteome</keyword>
<dbReference type="InterPro" id="IPR006311">
    <property type="entry name" value="TAT_signal"/>
</dbReference>
<gene>
    <name evidence="2" type="ORF">GCM10009830_16620</name>
</gene>
<dbReference type="RefSeq" id="WP_344484326.1">
    <property type="nucleotide sequence ID" value="NZ_BAAAQF010000005.1"/>
</dbReference>
<evidence type="ECO:0000256" key="1">
    <source>
        <dbReference type="SAM" id="SignalP"/>
    </source>
</evidence>
<feature type="chain" id="PRO_5045743555" evidence="1">
    <location>
        <begin position="32"/>
        <end position="211"/>
    </location>
</feature>
<feature type="signal peptide" evidence="1">
    <location>
        <begin position="1"/>
        <end position="31"/>
    </location>
</feature>
<dbReference type="PROSITE" id="PS51318">
    <property type="entry name" value="TAT"/>
    <property type="match status" value="1"/>
</dbReference>
<keyword evidence="1" id="KW-0732">Signal</keyword>